<dbReference type="SUPFAM" id="SSF81606">
    <property type="entry name" value="PP2C-like"/>
    <property type="match status" value="2"/>
</dbReference>
<dbReference type="InterPro" id="IPR001932">
    <property type="entry name" value="PPM-type_phosphatase-like_dom"/>
</dbReference>
<dbReference type="PROSITE" id="PS51746">
    <property type="entry name" value="PPM_2"/>
    <property type="match status" value="1"/>
</dbReference>
<dbReference type="Pfam" id="PF00481">
    <property type="entry name" value="PP2C"/>
    <property type="match status" value="2"/>
</dbReference>
<protein>
    <submittedName>
        <fullName evidence="3">Protein phosphatase 2C family protein</fullName>
    </submittedName>
</protein>
<organism evidence="3 4">
    <name type="scientific">Actinidia rufa</name>
    <dbReference type="NCBI Taxonomy" id="165716"/>
    <lineage>
        <taxon>Eukaryota</taxon>
        <taxon>Viridiplantae</taxon>
        <taxon>Streptophyta</taxon>
        <taxon>Embryophyta</taxon>
        <taxon>Tracheophyta</taxon>
        <taxon>Spermatophyta</taxon>
        <taxon>Magnoliopsida</taxon>
        <taxon>eudicotyledons</taxon>
        <taxon>Gunneridae</taxon>
        <taxon>Pentapetalae</taxon>
        <taxon>asterids</taxon>
        <taxon>Ericales</taxon>
        <taxon>Actinidiaceae</taxon>
        <taxon>Actinidia</taxon>
    </lineage>
</organism>
<feature type="region of interest" description="Disordered" evidence="1">
    <location>
        <begin position="437"/>
        <end position="479"/>
    </location>
</feature>
<dbReference type="PANTHER" id="PTHR47992">
    <property type="entry name" value="PROTEIN PHOSPHATASE"/>
    <property type="match status" value="1"/>
</dbReference>
<feature type="compositionally biased region" description="Polar residues" evidence="1">
    <location>
        <begin position="1"/>
        <end position="10"/>
    </location>
</feature>
<feature type="domain" description="PPM-type phosphatase" evidence="2">
    <location>
        <begin position="60"/>
        <end position="410"/>
    </location>
</feature>
<evidence type="ECO:0000313" key="4">
    <source>
        <dbReference type="Proteomes" id="UP000585474"/>
    </source>
</evidence>
<keyword evidence="4" id="KW-1185">Reference proteome</keyword>
<dbReference type="EMBL" id="BJWL01000459">
    <property type="protein sequence ID" value="GFS46034.1"/>
    <property type="molecule type" value="Genomic_DNA"/>
</dbReference>
<feature type="compositionally biased region" description="Basic residues" evidence="1">
    <location>
        <begin position="20"/>
        <end position="31"/>
    </location>
</feature>
<evidence type="ECO:0000313" key="3">
    <source>
        <dbReference type="EMBL" id="GFS46034.1"/>
    </source>
</evidence>
<accession>A0A7J0E1E4</accession>
<dbReference type="InterPro" id="IPR036457">
    <property type="entry name" value="PPM-type-like_dom_sf"/>
</dbReference>
<sequence length="523" mass="57097">MGSCLSSESRSPLPGSPLGIRKRKSSKKRPGSRNSSFDYRREEQLHRIPGRMLLNGSSEVASLFTQQGKKGTNQDAMIVWENFGSRTDTVFCGVFDGHGPYGHLVAKRVRDSLPLKLSAPPEVNIKGDEVLRAISLNTAGSINSEGNSFVSADEDSRPSTDVEEMEKHGTTAVTLVKQGQYLVIGNVGDSRAVLGTRDKDDSLVAVQLTVDLKPNLPVPHSLETPVCACFIRWEVPSPCNSSFEGEFYSSFSNMVSEPNVCSDVWIPQLMLAPHNLYHALPEAERIRKCKGRVFSLRDEPEVARVWLPNNDSPGLAMSRAFGDFCLKDFGLISVPEITCQCLTEKDEFVVLATDGIWDVLSNAEVVEIVASAPARSAAAARALVVSAVRAWRCKYPTSKVDDCAVVCLFLDSGPNNLSTASVAKFKENITTSMEQSNIGSVRDDPADTPTPTGLVRSGTVRTGEETLPQENEEASEKEGNLRMECGKDWSALEGVSRVNTLLTLPRFVPGKEDKVLLETKAWK</sequence>
<dbReference type="SMART" id="SM00332">
    <property type="entry name" value="PP2Cc"/>
    <property type="match status" value="1"/>
</dbReference>
<dbReference type="CDD" id="cd00143">
    <property type="entry name" value="PP2Cc"/>
    <property type="match status" value="1"/>
</dbReference>
<name>A0A7J0E1E4_9ERIC</name>
<proteinExistence type="predicted"/>
<dbReference type="OrthoDB" id="10264738at2759"/>
<reference evidence="4" key="1">
    <citation type="submission" date="2019-07" db="EMBL/GenBank/DDBJ databases">
        <title>De Novo Assembly of kiwifruit Actinidia rufa.</title>
        <authorList>
            <person name="Sugita-Konishi S."/>
            <person name="Sato K."/>
            <person name="Mori E."/>
            <person name="Abe Y."/>
            <person name="Kisaki G."/>
            <person name="Hamano K."/>
            <person name="Suezawa K."/>
            <person name="Otani M."/>
            <person name="Fukuda T."/>
            <person name="Manabe T."/>
            <person name="Gomi K."/>
            <person name="Tabuchi M."/>
            <person name="Akimitsu K."/>
            <person name="Kataoka I."/>
        </authorList>
    </citation>
    <scope>NUCLEOTIDE SEQUENCE [LARGE SCALE GENOMIC DNA]</scope>
    <source>
        <strain evidence="4">cv. Fuchu</strain>
    </source>
</reference>
<dbReference type="GO" id="GO:0004722">
    <property type="term" value="F:protein serine/threonine phosphatase activity"/>
    <property type="evidence" value="ECO:0007669"/>
    <property type="project" value="InterPro"/>
</dbReference>
<dbReference type="Proteomes" id="UP000585474">
    <property type="component" value="Unassembled WGS sequence"/>
</dbReference>
<comment type="caution">
    <text evidence="3">The sequence shown here is derived from an EMBL/GenBank/DDBJ whole genome shotgun (WGS) entry which is preliminary data.</text>
</comment>
<evidence type="ECO:0000259" key="2">
    <source>
        <dbReference type="PROSITE" id="PS51746"/>
    </source>
</evidence>
<gene>
    <name evidence="3" type="ORF">Acr_00g0099740</name>
</gene>
<dbReference type="Gene3D" id="3.60.40.10">
    <property type="entry name" value="PPM-type phosphatase domain"/>
    <property type="match status" value="2"/>
</dbReference>
<dbReference type="InterPro" id="IPR015655">
    <property type="entry name" value="PP2C"/>
</dbReference>
<evidence type="ECO:0000256" key="1">
    <source>
        <dbReference type="SAM" id="MobiDB-lite"/>
    </source>
</evidence>
<feature type="region of interest" description="Disordered" evidence="1">
    <location>
        <begin position="1"/>
        <end position="42"/>
    </location>
</feature>
<dbReference type="AlphaFoldDB" id="A0A7J0E1E4"/>